<evidence type="ECO:0000313" key="3">
    <source>
        <dbReference type="Proteomes" id="UP001596024"/>
    </source>
</evidence>
<proteinExistence type="predicted"/>
<name>A0ABV9NG59_9PROT</name>
<gene>
    <name evidence="2" type="ORF">ACFPB0_14215</name>
</gene>
<sequence length="831" mass="92470">MPQDFDRPHIDLSNNVSVNVYSRPDRRMAGGATPPAREEHGRFLRQQIQAAFRQAPQSVEIQGEEQRTSGAFYEVTLHPGSKPTIMERKSNRMHIGAVRIDPETGTVRVVVFIPHASVQAVEEIFEEYATGDLTEKGQKPPKSDFVAPINSIRLARLEDFWTDDPAALPRAANDQLWWEVWCAPERVGEVAQIFQRLNCFVADDHQWLQFPEAMVLPVFARRVDMELATIISSGIQELRRGSDTPAFFVEDERERQREWVENLAERVTWPGTDVPRVCLLDTGVNRAHPLIEPALDAASLLTVRPEWNTTDNLADAPHGTGMAGLALFGDLFPALQDQREIELSHRLESVRIIPDGGFPPNEPSRYGVITLDGIATAEAANPEHSRVFSLAITNEDRSGDRNTTWSACIDRAAYGGLAGDEADRPRRLVFVSAGNIRTMDPAALDDISQFPIEDPAQAWNAITVGGYTEKTVIDPTETYFANHRAYAAVGEVSPFSRTSLGWNSSKTPIKPEIVFEAGNRVISDSGREIINCDSLELLTTGADVDQRPLETFAATSAATAQAARFAARLSAEHSDLWPETLRALMVHSAEWTPAMLAELGSSNRLSDHKALLRKFGYGVPSFERARASAANNLALIAQREIQPFEKHEKGRLMKECHYFDLPWPSAILESEEYYDKEFSLKIALSYFVEPNPGKSAAIDPSNYQSFGLRFDLKRSSETVGQFKWRINKSERTGIESVPKSGESGQWLFGPNSISAGSLHCDVWKGTGAHLAARNVLCVKPISGWWKERTNPAICERRARYALVLTLDSCGQEIDLHTPISNTIAQLVEIDF</sequence>
<dbReference type="Pfam" id="PF00082">
    <property type="entry name" value="Peptidase_S8"/>
    <property type="match status" value="1"/>
</dbReference>
<comment type="caution">
    <text evidence="2">The sequence shown here is derived from an EMBL/GenBank/DDBJ whole genome shotgun (WGS) entry which is preliminary data.</text>
</comment>
<organism evidence="2 3">
    <name type="scientific">Glycocaulis abyssi</name>
    <dbReference type="NCBI Taxonomy" id="1433403"/>
    <lineage>
        <taxon>Bacteria</taxon>
        <taxon>Pseudomonadati</taxon>
        <taxon>Pseudomonadota</taxon>
        <taxon>Alphaproteobacteria</taxon>
        <taxon>Maricaulales</taxon>
        <taxon>Maricaulaceae</taxon>
        <taxon>Glycocaulis</taxon>
    </lineage>
</organism>
<dbReference type="Gene3D" id="3.40.50.200">
    <property type="entry name" value="Peptidase S8/S53 domain"/>
    <property type="match status" value="1"/>
</dbReference>
<protein>
    <submittedName>
        <fullName evidence="2">S8 family peptidase</fullName>
    </submittedName>
</protein>
<dbReference type="InterPro" id="IPR034074">
    <property type="entry name" value="Y4bN_pept_dom"/>
</dbReference>
<feature type="domain" description="Peptidase S8/S53" evidence="1">
    <location>
        <begin position="277"/>
        <end position="618"/>
    </location>
</feature>
<dbReference type="RefSeq" id="WP_371392219.1">
    <property type="nucleotide sequence ID" value="NZ_CP163421.1"/>
</dbReference>
<evidence type="ECO:0000313" key="2">
    <source>
        <dbReference type="EMBL" id="MFC4726444.1"/>
    </source>
</evidence>
<dbReference type="InterPro" id="IPR000209">
    <property type="entry name" value="Peptidase_S8/S53_dom"/>
</dbReference>
<reference evidence="3" key="1">
    <citation type="journal article" date="2019" name="Int. J. Syst. Evol. Microbiol.">
        <title>The Global Catalogue of Microorganisms (GCM) 10K type strain sequencing project: providing services to taxonomists for standard genome sequencing and annotation.</title>
        <authorList>
            <consortium name="The Broad Institute Genomics Platform"/>
            <consortium name="The Broad Institute Genome Sequencing Center for Infectious Disease"/>
            <person name="Wu L."/>
            <person name="Ma J."/>
        </authorList>
    </citation>
    <scope>NUCLEOTIDE SEQUENCE [LARGE SCALE GENOMIC DNA]</scope>
    <source>
        <strain evidence="3">CCUG 62981</strain>
    </source>
</reference>
<dbReference type="EMBL" id="JBHSGQ010000013">
    <property type="protein sequence ID" value="MFC4726444.1"/>
    <property type="molecule type" value="Genomic_DNA"/>
</dbReference>
<dbReference type="SUPFAM" id="SSF52743">
    <property type="entry name" value="Subtilisin-like"/>
    <property type="match status" value="1"/>
</dbReference>
<dbReference type="CDD" id="cd04847">
    <property type="entry name" value="Peptidases_S8_Subtilisin_like_2"/>
    <property type="match status" value="1"/>
</dbReference>
<keyword evidence="3" id="KW-1185">Reference proteome</keyword>
<dbReference type="InterPro" id="IPR036852">
    <property type="entry name" value="Peptidase_S8/S53_dom_sf"/>
</dbReference>
<dbReference type="Proteomes" id="UP001596024">
    <property type="component" value="Unassembled WGS sequence"/>
</dbReference>
<accession>A0ABV9NG59</accession>
<evidence type="ECO:0000259" key="1">
    <source>
        <dbReference type="Pfam" id="PF00082"/>
    </source>
</evidence>